<dbReference type="InterPro" id="IPR001497">
    <property type="entry name" value="MethylDNA_cys_MeTrfase_AS"/>
</dbReference>
<dbReference type="Pfam" id="PF01035">
    <property type="entry name" value="DNA_binding_1"/>
    <property type="match status" value="1"/>
</dbReference>
<name>A0A3N4N151_9NEIS</name>
<dbReference type="GO" id="GO:0003908">
    <property type="term" value="F:methylated-DNA-[protein]-cysteine S-methyltransferase activity"/>
    <property type="evidence" value="ECO:0007669"/>
    <property type="project" value="UniProtKB-UniRule"/>
</dbReference>
<evidence type="ECO:0000256" key="1">
    <source>
        <dbReference type="ARBA" id="ARBA00001286"/>
    </source>
</evidence>
<dbReference type="EC" id="2.1.1.63" evidence="9"/>
<evidence type="ECO:0000259" key="11">
    <source>
        <dbReference type="Pfam" id="PF02870"/>
    </source>
</evidence>
<keyword evidence="6 9" id="KW-0227">DNA damage</keyword>
<evidence type="ECO:0000256" key="5">
    <source>
        <dbReference type="ARBA" id="ARBA00022679"/>
    </source>
</evidence>
<dbReference type="InterPro" id="IPR023546">
    <property type="entry name" value="MGMT"/>
</dbReference>
<feature type="active site" description="Nucleophile; methyl group acceptor" evidence="9">
    <location>
        <position position="152"/>
    </location>
</feature>
<dbReference type="PROSITE" id="PS00374">
    <property type="entry name" value="MGMT"/>
    <property type="match status" value="1"/>
</dbReference>
<comment type="function">
    <text evidence="9">Involved in the cellular defense against the biological effects of O6-methylguanine (O6-MeG) and O4-methylthymine (O4-MeT) in DNA. Repairs the methylated nucleobase in DNA by stoichiometrically transferring the methyl group to a cysteine residue in the enzyme. This is a suicide reaction: the enzyme is irreversibly inactivated.</text>
</comment>
<dbReference type="GO" id="GO:0032259">
    <property type="term" value="P:methylation"/>
    <property type="evidence" value="ECO:0007669"/>
    <property type="project" value="UniProtKB-KW"/>
</dbReference>
<keyword evidence="5 9" id="KW-0808">Transferase</keyword>
<dbReference type="Gene3D" id="1.10.10.10">
    <property type="entry name" value="Winged helix-like DNA-binding domain superfamily/Winged helix DNA-binding domain"/>
    <property type="match status" value="1"/>
</dbReference>
<evidence type="ECO:0000256" key="7">
    <source>
        <dbReference type="ARBA" id="ARBA00023204"/>
    </source>
</evidence>
<proteinExistence type="inferred from homology"/>
<accession>A0A3N4N151</accession>
<dbReference type="InterPro" id="IPR008332">
    <property type="entry name" value="MethylG_MeTrfase_N"/>
</dbReference>
<evidence type="ECO:0000256" key="8">
    <source>
        <dbReference type="ARBA" id="ARBA00049348"/>
    </source>
</evidence>
<dbReference type="HAMAP" id="MF_00772">
    <property type="entry name" value="OGT"/>
    <property type="match status" value="1"/>
</dbReference>
<comment type="similarity">
    <text evidence="2 9">Belongs to the MGMT family.</text>
</comment>
<evidence type="ECO:0000313" key="12">
    <source>
        <dbReference type="EMBL" id="RPD85710.1"/>
    </source>
</evidence>
<evidence type="ECO:0000256" key="2">
    <source>
        <dbReference type="ARBA" id="ARBA00008711"/>
    </source>
</evidence>
<dbReference type="InterPro" id="IPR036388">
    <property type="entry name" value="WH-like_DNA-bd_sf"/>
</dbReference>
<gene>
    <name evidence="12" type="ORF">EGK74_09260</name>
</gene>
<evidence type="ECO:0000256" key="6">
    <source>
        <dbReference type="ARBA" id="ARBA00022763"/>
    </source>
</evidence>
<comment type="catalytic activity">
    <reaction evidence="1 9">
        <text>a 4-O-methyl-thymidine in DNA + L-cysteinyl-[protein] = a thymidine in DNA + S-methyl-L-cysteinyl-[protein]</text>
        <dbReference type="Rhea" id="RHEA:53428"/>
        <dbReference type="Rhea" id="RHEA-COMP:10131"/>
        <dbReference type="Rhea" id="RHEA-COMP:10132"/>
        <dbReference type="Rhea" id="RHEA-COMP:13555"/>
        <dbReference type="Rhea" id="RHEA-COMP:13556"/>
        <dbReference type="ChEBI" id="CHEBI:29950"/>
        <dbReference type="ChEBI" id="CHEBI:82612"/>
        <dbReference type="ChEBI" id="CHEBI:137386"/>
        <dbReference type="ChEBI" id="CHEBI:137387"/>
        <dbReference type="EC" id="2.1.1.63"/>
    </reaction>
</comment>
<sequence>MNPADLRFAHCDDYTATLNVARLDTPIGKILAVFSSEGLCLLEFADQDQLQRELTHLHQALSANFSWQKSVYHDEFQHELAEYFAGRLKTFNTPLHMVGTDFQKQVWQVLLTIPYGATLSYKEQAQQLGNVKAIRAVAAANGQNKVSILIPCHRVIGSDGKLVGYGGGMARKRFLLDLESGMEQGTLF</sequence>
<feature type="domain" description="Methylated-DNA-[protein]-cysteine S-methyltransferase DNA binding" evidence="10">
    <location>
        <begin position="101"/>
        <end position="180"/>
    </location>
</feature>
<dbReference type="Proteomes" id="UP000272412">
    <property type="component" value="Unassembled WGS sequence"/>
</dbReference>
<keyword evidence="13" id="KW-1185">Reference proteome</keyword>
<comment type="caution">
    <text evidence="12">The sequence shown here is derived from an EMBL/GenBank/DDBJ whole genome shotgun (WGS) entry which is preliminary data.</text>
</comment>
<dbReference type="KEGG" id="nwx:CGZ65_02345"/>
<organism evidence="12 13">
    <name type="scientific">Neisseria weixii</name>
    <dbReference type="NCBI Taxonomy" id="1853276"/>
    <lineage>
        <taxon>Bacteria</taxon>
        <taxon>Pseudomonadati</taxon>
        <taxon>Pseudomonadota</taxon>
        <taxon>Betaproteobacteria</taxon>
        <taxon>Neisseriales</taxon>
        <taxon>Neisseriaceae</taxon>
        <taxon>Neisseria</taxon>
    </lineage>
</organism>
<keyword evidence="4 9" id="KW-0489">Methyltransferase</keyword>
<dbReference type="SUPFAM" id="SSF53155">
    <property type="entry name" value="Methylated DNA-protein cysteine methyltransferase domain"/>
    <property type="match status" value="1"/>
</dbReference>
<feature type="domain" description="Methylguanine DNA methyltransferase ribonuclease-like" evidence="11">
    <location>
        <begin position="23"/>
        <end position="96"/>
    </location>
</feature>
<keyword evidence="7 9" id="KW-0234">DNA repair</keyword>
<evidence type="ECO:0000256" key="4">
    <source>
        <dbReference type="ARBA" id="ARBA00022603"/>
    </source>
</evidence>
<dbReference type="InterPro" id="IPR036217">
    <property type="entry name" value="MethylDNA_cys_MeTrfase_DNAb"/>
</dbReference>
<keyword evidence="3 9" id="KW-0963">Cytoplasm</keyword>
<protein>
    <recommendedName>
        <fullName evidence="9">Methylated-DNA--protein-cysteine methyltransferase</fullName>
        <ecNumber evidence="9">2.1.1.63</ecNumber>
    </recommendedName>
    <alternativeName>
        <fullName evidence="9">6-O-methylguanine-DNA methyltransferase</fullName>
        <shortName evidence="9">MGMT</shortName>
    </alternativeName>
    <alternativeName>
        <fullName evidence="9">O-6-methylguanine-DNA-alkyltransferase</fullName>
    </alternativeName>
</protein>
<dbReference type="GO" id="GO:0006307">
    <property type="term" value="P:DNA alkylation repair"/>
    <property type="evidence" value="ECO:0007669"/>
    <property type="project" value="UniProtKB-UniRule"/>
</dbReference>
<dbReference type="PANTHER" id="PTHR10815:SF5">
    <property type="entry name" value="METHYLATED-DNA--PROTEIN-CYSTEINE METHYLTRANSFERASE"/>
    <property type="match status" value="1"/>
</dbReference>
<evidence type="ECO:0000313" key="13">
    <source>
        <dbReference type="Proteomes" id="UP000272412"/>
    </source>
</evidence>
<comment type="catalytic activity">
    <reaction evidence="8 9">
        <text>a 6-O-methyl-2'-deoxyguanosine in DNA + L-cysteinyl-[protein] = S-methyl-L-cysteinyl-[protein] + a 2'-deoxyguanosine in DNA</text>
        <dbReference type="Rhea" id="RHEA:24000"/>
        <dbReference type="Rhea" id="RHEA-COMP:10131"/>
        <dbReference type="Rhea" id="RHEA-COMP:10132"/>
        <dbReference type="Rhea" id="RHEA-COMP:11367"/>
        <dbReference type="Rhea" id="RHEA-COMP:11368"/>
        <dbReference type="ChEBI" id="CHEBI:29950"/>
        <dbReference type="ChEBI" id="CHEBI:82612"/>
        <dbReference type="ChEBI" id="CHEBI:85445"/>
        <dbReference type="ChEBI" id="CHEBI:85448"/>
        <dbReference type="EC" id="2.1.1.63"/>
    </reaction>
</comment>
<dbReference type="FunFam" id="1.10.10.10:FF:000214">
    <property type="entry name" value="Methylated-DNA--protein-cysteine methyltransferase"/>
    <property type="match status" value="1"/>
</dbReference>
<dbReference type="EMBL" id="RPFL01000025">
    <property type="protein sequence ID" value="RPD85710.1"/>
    <property type="molecule type" value="Genomic_DNA"/>
</dbReference>
<dbReference type="GO" id="GO:0005737">
    <property type="term" value="C:cytoplasm"/>
    <property type="evidence" value="ECO:0007669"/>
    <property type="project" value="UniProtKB-SubCell"/>
</dbReference>
<dbReference type="CDD" id="cd06445">
    <property type="entry name" value="ATase"/>
    <property type="match status" value="1"/>
</dbReference>
<dbReference type="InterPro" id="IPR014048">
    <property type="entry name" value="MethylDNA_cys_MeTrfase_DNA-bd"/>
</dbReference>
<evidence type="ECO:0000259" key="10">
    <source>
        <dbReference type="Pfam" id="PF01035"/>
    </source>
</evidence>
<evidence type="ECO:0000256" key="9">
    <source>
        <dbReference type="HAMAP-Rule" id="MF_00772"/>
    </source>
</evidence>
<comment type="miscellaneous">
    <text evidence="9">This enzyme catalyzes only one turnover and therefore is not strictly catalytic. According to one definition, an enzyme is a biocatalyst that acts repeatedly and over many reaction cycles.</text>
</comment>
<dbReference type="PANTHER" id="PTHR10815">
    <property type="entry name" value="METHYLATED-DNA--PROTEIN-CYSTEINE METHYLTRANSFERASE"/>
    <property type="match status" value="1"/>
</dbReference>
<dbReference type="AlphaFoldDB" id="A0A3N4N151"/>
<dbReference type="NCBIfam" id="TIGR00589">
    <property type="entry name" value="ogt"/>
    <property type="match status" value="1"/>
</dbReference>
<evidence type="ECO:0000256" key="3">
    <source>
        <dbReference type="ARBA" id="ARBA00022490"/>
    </source>
</evidence>
<comment type="subcellular location">
    <subcellularLocation>
        <location evidence="9">Cytoplasm</location>
    </subcellularLocation>
</comment>
<dbReference type="Pfam" id="PF02870">
    <property type="entry name" value="Methyltransf_1N"/>
    <property type="match status" value="1"/>
</dbReference>
<dbReference type="Gene3D" id="3.30.160.70">
    <property type="entry name" value="Methylated DNA-protein cysteine methyltransferase domain"/>
    <property type="match status" value="1"/>
</dbReference>
<dbReference type="SUPFAM" id="SSF46767">
    <property type="entry name" value="Methylated DNA-protein cysteine methyltransferase, C-terminal domain"/>
    <property type="match status" value="1"/>
</dbReference>
<dbReference type="InterPro" id="IPR036631">
    <property type="entry name" value="MGMT_N_sf"/>
</dbReference>
<dbReference type="OrthoDB" id="9811249at2"/>
<reference evidence="12 13" key="1">
    <citation type="submission" date="2018-11" db="EMBL/GenBank/DDBJ databases">
        <title>Neisseria weixii sp. nov. isolated from the rectal contents of plateau pika (Ochotona cruzoniae).</title>
        <authorList>
            <person name="Zhang G."/>
        </authorList>
    </citation>
    <scope>NUCLEOTIDE SEQUENCE [LARGE SCALE GENOMIC DNA]</scope>
    <source>
        <strain evidence="12 13">10009</strain>
    </source>
</reference>